<dbReference type="InterPro" id="IPR038565">
    <property type="entry name" value="CLIP_sf"/>
</dbReference>
<dbReference type="PANTHER" id="PTHR24260">
    <property type="match status" value="1"/>
</dbReference>
<evidence type="ECO:0000259" key="7">
    <source>
        <dbReference type="PROSITE" id="PS50240"/>
    </source>
</evidence>
<dbReference type="GO" id="GO:0004252">
    <property type="term" value="F:serine-type endopeptidase activity"/>
    <property type="evidence" value="ECO:0007669"/>
    <property type="project" value="InterPro"/>
</dbReference>
<dbReference type="PROSITE" id="PS51888">
    <property type="entry name" value="CLIP"/>
    <property type="match status" value="2"/>
</dbReference>
<keyword evidence="10" id="KW-1185">Reference proteome</keyword>
<evidence type="ECO:0000256" key="2">
    <source>
        <dbReference type="ARBA" id="ARBA00022729"/>
    </source>
</evidence>
<dbReference type="Pfam" id="PF00089">
    <property type="entry name" value="Trypsin"/>
    <property type="match status" value="3"/>
</dbReference>
<feature type="domain" description="Peptidase S1" evidence="7">
    <location>
        <begin position="775"/>
        <end position="1007"/>
    </location>
</feature>
<keyword evidence="3" id="KW-0378">Hydrolase</keyword>
<evidence type="ECO:0000313" key="9">
    <source>
        <dbReference type="EnsemblMetazoa" id="ACHR004166-PA"/>
    </source>
</evidence>
<dbReference type="Proteomes" id="UP000075881">
    <property type="component" value="Unassembled WGS sequence"/>
</dbReference>
<dbReference type="STRING" id="43041.A0A182K084"/>
<dbReference type="SMART" id="SM00020">
    <property type="entry name" value="Tryp_SPc"/>
    <property type="match status" value="3"/>
</dbReference>
<accession>A0A182K084</accession>
<evidence type="ECO:0000313" key="10">
    <source>
        <dbReference type="Proteomes" id="UP000075881"/>
    </source>
</evidence>
<dbReference type="Gene3D" id="3.30.1640.30">
    <property type="match status" value="2"/>
</dbReference>
<organism evidence="9 10">
    <name type="scientific">Anopheles christyi</name>
    <dbReference type="NCBI Taxonomy" id="43041"/>
    <lineage>
        <taxon>Eukaryota</taxon>
        <taxon>Metazoa</taxon>
        <taxon>Ecdysozoa</taxon>
        <taxon>Arthropoda</taxon>
        <taxon>Hexapoda</taxon>
        <taxon>Insecta</taxon>
        <taxon>Pterygota</taxon>
        <taxon>Neoptera</taxon>
        <taxon>Endopterygota</taxon>
        <taxon>Diptera</taxon>
        <taxon>Nematocera</taxon>
        <taxon>Culicoidea</taxon>
        <taxon>Culicidae</taxon>
        <taxon>Anophelinae</taxon>
        <taxon>Anopheles</taxon>
    </lineage>
</organism>
<evidence type="ECO:0000256" key="4">
    <source>
        <dbReference type="ARBA" id="ARBA00022825"/>
    </source>
</evidence>
<reference evidence="10" key="1">
    <citation type="submission" date="2013-03" db="EMBL/GenBank/DDBJ databases">
        <title>The Genome Sequence of Anopheles christyi ACHKN1017.</title>
        <authorList>
            <consortium name="The Broad Institute Genomics Platform"/>
            <person name="Neafsey D.E."/>
            <person name="Besansky N."/>
            <person name="Walker B."/>
            <person name="Young S.K."/>
            <person name="Zeng Q."/>
            <person name="Gargeya S."/>
            <person name="Fitzgerald M."/>
            <person name="Haas B."/>
            <person name="Abouelleil A."/>
            <person name="Allen A.W."/>
            <person name="Alvarado L."/>
            <person name="Arachchi H.M."/>
            <person name="Berlin A.M."/>
            <person name="Chapman S.B."/>
            <person name="Gainer-Dewar J."/>
            <person name="Goldberg J."/>
            <person name="Griggs A."/>
            <person name="Gujja S."/>
            <person name="Hansen M."/>
            <person name="Howarth C."/>
            <person name="Imamovic A."/>
            <person name="Ireland A."/>
            <person name="Larimer J."/>
            <person name="McCowan C."/>
            <person name="Murphy C."/>
            <person name="Pearson M."/>
            <person name="Poon T.W."/>
            <person name="Priest M."/>
            <person name="Roberts A."/>
            <person name="Saif S."/>
            <person name="Shea T."/>
            <person name="Sisk P."/>
            <person name="Sykes S."/>
            <person name="Wortman J."/>
            <person name="Nusbaum C."/>
            <person name="Birren B."/>
        </authorList>
    </citation>
    <scope>NUCLEOTIDE SEQUENCE [LARGE SCALE GENOMIC DNA]</scope>
    <source>
        <strain evidence="10">ACHKN1017</strain>
    </source>
</reference>
<dbReference type="InterPro" id="IPR022700">
    <property type="entry name" value="CLIP"/>
</dbReference>
<dbReference type="SMART" id="SM00680">
    <property type="entry name" value="CLIP"/>
    <property type="match status" value="2"/>
</dbReference>
<dbReference type="FunFam" id="2.40.10.10:FF:000068">
    <property type="entry name" value="transmembrane protease serine 2"/>
    <property type="match status" value="2"/>
</dbReference>
<evidence type="ECO:0000256" key="1">
    <source>
        <dbReference type="ARBA" id="ARBA00022670"/>
    </source>
</evidence>
<protein>
    <recommendedName>
        <fullName evidence="11">Peptidase S1 domain-containing protein</fullName>
    </recommendedName>
</protein>
<dbReference type="Gene3D" id="2.40.10.10">
    <property type="entry name" value="Trypsin-like serine proteases"/>
    <property type="match status" value="3"/>
</dbReference>
<dbReference type="EnsemblMetazoa" id="ACHR004166-RA">
    <property type="protein sequence ID" value="ACHR004166-PA"/>
    <property type="gene ID" value="ACHR004166"/>
</dbReference>
<reference evidence="9" key="2">
    <citation type="submission" date="2020-05" db="UniProtKB">
        <authorList>
            <consortium name="EnsemblMetazoa"/>
        </authorList>
    </citation>
    <scope>IDENTIFICATION</scope>
    <source>
        <strain evidence="9">ACHKN1017</strain>
    </source>
</reference>
<sequence length="1349" mass="154024">MLQDFRNRFMTYEHIEIDECPLKYLRMVYTDYCHVALIKKNTTTCLGVLVNDYYILSTAECVPEDWKSVQVQLQNNFDLPIADRLVYADYKALNVSSEKAPILLRINGTTEYRLPQENTAACLWPMDNVISYSKVQDVAFDFTLAKLIQNTTVCSASMQEACLNKTFAQWCERKPSGSLLQIRDLDKYSMHPMVVGLFCNEQHQLVPVSRYADWIRDVIARDRILFAIPDAGLGEKCITKDDKEGVCLRLEACPQVYKQLKGKGRNLASLEQCGFDGGDVLNCCTPDDMLKADDKQNKLQSIRHEVEHCHELYDVYRRTTKEQQLHSQLALIRAEDNKVECVGTMVTKQFVLTAAQCVLRIKSKTSTVKLGTTGQDERAIQIRNVVTTVVHPMFDHQTNHYNIALLALDAPLTITEYTVPACMWPEKDRMPAKLISTGYSAESDDVVVDTVNPLYYIDCRLKYYSNLTLTEACVLPDMDISYCGDEPTACAESGTGLYGTVYMSSDWRPVNFVVGIYSNGAQCAQHGPAIYTRVSEYYPWIKAQLYLMAQDMQRWQSVGNRSYRQLPVDHFDLIDSINVHRDGQNSFPFHSVSCHSSGLLSGWRYEKLSEKTPSATLFPERAPELEALSTLVPNVERSVKGLIVDESHVLTTSDCTSTEDDNLPEVKLTNETLPTINVFEQFPHPEYNVTLLRLNSTITAIANYRMHPFVFTFGSDDEGVAVPVVKYISWMEGILDRKIQSSECISKYSDFRDYEDSMASRSNDFEQVQYSKSRLTGTSIKQYKVRILPKTAETGSKRHCYGSFIAPKFILTAANCLRQYDVEGFDIEMGQRNVYYPERDNRIRVRNEAKKVHYHPEFDATTLANDIALLEMVNPLYRFNETVLPACIWTWDKLPVDQYQTNGYVPFNESNDESVRTSQFYTTADVYEECLDKVPQHQFCAGFPTALAPNSCHNSIGSAMSRSLFTFGKYFEYIFAINSKGENCGFNLPTIYTKIAPYTKWIDSIIFATKVHYEDNTKYYGDRCQDDNGVEGTCVSLRYCPKLNQEAKQGNTIKPSSSCSFGKQEDMVVCCSNENVLRDDGHREQLIQAIEEIDNCHHMYHEFRKNKSPYDVDNNPSYPYMALIQANHDRSCNATLIAKQFVLTTASCYQSLAQDNVTVVLGNRTQQKLAVLRTFTHPEYSNVSTEFNVMLLKLGSAVTINNETIPACLWQNQTHTPLRLEEVYMNGDPSEMHHQNVFPMFNEDCLRMDHDSNVTSLQLCVQYDKKYYQRSVFFKEGAGTGLVSHSAQGVNEYQVTHLVGMYGSGRMARQTEDQDEEETTFYHIYQRISEYYGWIKNVIIVESQQDIVN</sequence>
<keyword evidence="1" id="KW-0645">Protease</keyword>
<dbReference type="SUPFAM" id="SSF50494">
    <property type="entry name" value="Trypsin-like serine proteases"/>
    <property type="match status" value="4"/>
</dbReference>
<comment type="similarity">
    <text evidence="6">Belongs to the peptidase S1 family. CLIP subfamily.</text>
</comment>
<dbReference type="InterPro" id="IPR009003">
    <property type="entry name" value="Peptidase_S1_PA"/>
</dbReference>
<dbReference type="PANTHER" id="PTHR24260:SF147">
    <property type="entry name" value="EG:BACR7A4.3 PROTEIN-RELATED"/>
    <property type="match status" value="1"/>
</dbReference>
<keyword evidence="5" id="KW-1015">Disulfide bond</keyword>
<dbReference type="InterPro" id="IPR001254">
    <property type="entry name" value="Trypsin_dom"/>
</dbReference>
<keyword evidence="4" id="KW-0720">Serine protease</keyword>
<feature type="domain" description="Peptidase S1" evidence="7">
    <location>
        <begin position="1117"/>
        <end position="1340"/>
    </location>
</feature>
<keyword evidence="2" id="KW-0732">Signal</keyword>
<dbReference type="InterPro" id="IPR043504">
    <property type="entry name" value="Peptidase_S1_PA_chymotrypsin"/>
</dbReference>
<dbReference type="InterPro" id="IPR051333">
    <property type="entry name" value="CLIP_Serine_Protease"/>
</dbReference>
<feature type="domain" description="Peptidase S1" evidence="7">
    <location>
        <begin position="328"/>
        <end position="546"/>
    </location>
</feature>
<dbReference type="PROSITE" id="PS50240">
    <property type="entry name" value="TRYPSIN_DOM"/>
    <property type="match status" value="3"/>
</dbReference>
<evidence type="ECO:0000256" key="5">
    <source>
        <dbReference type="ARBA" id="ARBA00023157"/>
    </source>
</evidence>
<dbReference type="VEuPathDB" id="VectorBase:ACHR004166"/>
<feature type="domain" description="Clip" evidence="8">
    <location>
        <begin position="1023"/>
        <end position="1071"/>
    </location>
</feature>
<feature type="domain" description="Clip" evidence="8">
    <location>
        <begin position="236"/>
        <end position="284"/>
    </location>
</feature>
<dbReference type="GO" id="GO:0006508">
    <property type="term" value="P:proteolysis"/>
    <property type="evidence" value="ECO:0007669"/>
    <property type="project" value="UniProtKB-KW"/>
</dbReference>
<evidence type="ECO:0000259" key="8">
    <source>
        <dbReference type="PROSITE" id="PS51888"/>
    </source>
</evidence>
<evidence type="ECO:0000256" key="6">
    <source>
        <dbReference type="ARBA" id="ARBA00024195"/>
    </source>
</evidence>
<proteinExistence type="inferred from homology"/>
<name>A0A182K084_9DIPT</name>
<evidence type="ECO:0000256" key="3">
    <source>
        <dbReference type="ARBA" id="ARBA00022801"/>
    </source>
</evidence>
<evidence type="ECO:0008006" key="11">
    <source>
        <dbReference type="Google" id="ProtNLM"/>
    </source>
</evidence>